<protein>
    <submittedName>
        <fullName evidence="1">Uncharacterized protein</fullName>
    </submittedName>
</protein>
<dbReference type="EMBL" id="CATNWA010012102">
    <property type="protein sequence ID" value="CAI9562827.1"/>
    <property type="molecule type" value="Genomic_DNA"/>
</dbReference>
<organism evidence="1 2">
    <name type="scientific">Staurois parvus</name>
    <dbReference type="NCBI Taxonomy" id="386267"/>
    <lineage>
        <taxon>Eukaryota</taxon>
        <taxon>Metazoa</taxon>
        <taxon>Chordata</taxon>
        <taxon>Craniata</taxon>
        <taxon>Vertebrata</taxon>
        <taxon>Euteleostomi</taxon>
        <taxon>Amphibia</taxon>
        <taxon>Batrachia</taxon>
        <taxon>Anura</taxon>
        <taxon>Neobatrachia</taxon>
        <taxon>Ranoidea</taxon>
        <taxon>Ranidae</taxon>
        <taxon>Staurois</taxon>
    </lineage>
</organism>
<gene>
    <name evidence="1" type="ORF">SPARVUS_LOCUS5666981</name>
</gene>
<sequence length="91" mass="10091">MNYRRGRDLCINNTDLSPVSTCTLLCMALLCRTSVKHTQHNNTEHTVNPLITPHVNPFPPSAIINMSVLFISTDHCISVTGDVSDIKCQSH</sequence>
<keyword evidence="2" id="KW-1185">Reference proteome</keyword>
<evidence type="ECO:0000313" key="2">
    <source>
        <dbReference type="Proteomes" id="UP001162483"/>
    </source>
</evidence>
<feature type="non-terminal residue" evidence="1">
    <location>
        <position position="91"/>
    </location>
</feature>
<comment type="caution">
    <text evidence="1">The sequence shown here is derived from an EMBL/GenBank/DDBJ whole genome shotgun (WGS) entry which is preliminary data.</text>
</comment>
<evidence type="ECO:0000313" key="1">
    <source>
        <dbReference type="EMBL" id="CAI9562827.1"/>
    </source>
</evidence>
<dbReference type="Proteomes" id="UP001162483">
    <property type="component" value="Unassembled WGS sequence"/>
</dbReference>
<accession>A0ABN9CRK8</accession>
<reference evidence="1" key="1">
    <citation type="submission" date="2023-05" db="EMBL/GenBank/DDBJ databases">
        <authorList>
            <person name="Stuckert A."/>
        </authorList>
    </citation>
    <scope>NUCLEOTIDE SEQUENCE</scope>
</reference>
<name>A0ABN9CRK8_9NEOB</name>
<proteinExistence type="predicted"/>